<feature type="transmembrane region" description="Helical" evidence="1">
    <location>
        <begin position="40"/>
        <end position="61"/>
    </location>
</feature>
<dbReference type="EMBL" id="MUMY01000011">
    <property type="protein sequence ID" value="ONM48152.1"/>
    <property type="molecule type" value="Genomic_DNA"/>
</dbReference>
<organism evidence="2 3">
    <name type="scientific">Nocardia donostiensis</name>
    <dbReference type="NCBI Taxonomy" id="1538463"/>
    <lineage>
        <taxon>Bacteria</taxon>
        <taxon>Bacillati</taxon>
        <taxon>Actinomycetota</taxon>
        <taxon>Actinomycetes</taxon>
        <taxon>Mycobacteriales</taxon>
        <taxon>Nocardiaceae</taxon>
        <taxon>Nocardia</taxon>
    </lineage>
</organism>
<proteinExistence type="predicted"/>
<comment type="caution">
    <text evidence="2">The sequence shown here is derived from an EMBL/GenBank/DDBJ whole genome shotgun (WGS) entry which is preliminary data.</text>
</comment>
<gene>
    <name evidence="2" type="ORF">B0T46_14250</name>
</gene>
<reference evidence="2 3" key="1">
    <citation type="journal article" date="2016" name="Antonie Van Leeuwenhoek">
        <title>Nocardia donostiensis sp. nov., isolated from human respiratory specimens.</title>
        <authorList>
            <person name="Ercibengoa M."/>
            <person name="Bell M."/>
            <person name="Marimon J.M."/>
            <person name="Humrighouse B."/>
            <person name="Klenk H.P."/>
            <person name="Potter G."/>
            <person name="Perez-Trallero E."/>
        </authorList>
    </citation>
    <scope>NUCLEOTIDE SEQUENCE [LARGE SCALE GENOMIC DNA]</scope>
    <source>
        <strain evidence="2 3">X1655</strain>
    </source>
</reference>
<evidence type="ECO:0000313" key="2">
    <source>
        <dbReference type="EMBL" id="ONM48152.1"/>
    </source>
</evidence>
<dbReference type="OrthoDB" id="4564169at2"/>
<protein>
    <submittedName>
        <fullName evidence="2">Uncharacterized protein</fullName>
    </submittedName>
</protein>
<keyword evidence="1" id="KW-0812">Transmembrane</keyword>
<evidence type="ECO:0000313" key="3">
    <source>
        <dbReference type="Proteomes" id="UP000188836"/>
    </source>
</evidence>
<keyword evidence="1" id="KW-1133">Transmembrane helix</keyword>
<dbReference type="STRING" id="1538463.B0T36_17130"/>
<sequence length="65" mass="6804">MTAMRNRPTRIAGMEWGTALLALATCLMFTAGIATMTRSVATILIASASIAAGLAVTLKILRPIQ</sequence>
<accession>A0A1V2TF47</accession>
<dbReference type="AlphaFoldDB" id="A0A1V2TF47"/>
<evidence type="ECO:0000256" key="1">
    <source>
        <dbReference type="SAM" id="Phobius"/>
    </source>
</evidence>
<keyword evidence="1" id="KW-0472">Membrane</keyword>
<name>A0A1V2TF47_9NOCA</name>
<dbReference type="Proteomes" id="UP000188836">
    <property type="component" value="Unassembled WGS sequence"/>
</dbReference>
<feature type="transmembrane region" description="Helical" evidence="1">
    <location>
        <begin position="12"/>
        <end position="34"/>
    </location>
</feature>
<keyword evidence="3" id="KW-1185">Reference proteome</keyword>